<gene>
    <name evidence="4" type="ORF">K2173_013402</name>
</gene>
<keyword evidence="5" id="KW-1185">Reference proteome</keyword>
<name>A0AAV8SA99_9ROSI</name>
<dbReference type="Pfam" id="PF13041">
    <property type="entry name" value="PPR_2"/>
    <property type="match status" value="1"/>
</dbReference>
<evidence type="ECO:0000256" key="2">
    <source>
        <dbReference type="ARBA" id="ARBA00022737"/>
    </source>
</evidence>
<dbReference type="GO" id="GO:0003729">
    <property type="term" value="F:mRNA binding"/>
    <property type="evidence" value="ECO:0007669"/>
    <property type="project" value="UniProtKB-ARBA"/>
</dbReference>
<evidence type="ECO:0000313" key="5">
    <source>
        <dbReference type="Proteomes" id="UP001159364"/>
    </source>
</evidence>
<dbReference type="Pfam" id="PF20431">
    <property type="entry name" value="E_motif"/>
    <property type="match status" value="1"/>
</dbReference>
<comment type="similarity">
    <text evidence="1">Belongs to the PPR family. PCMP-H subfamily.</text>
</comment>
<dbReference type="Pfam" id="PF01535">
    <property type="entry name" value="PPR"/>
    <property type="match status" value="8"/>
</dbReference>
<dbReference type="PROSITE" id="PS51257">
    <property type="entry name" value="PROKAR_LIPOPROTEIN"/>
    <property type="match status" value="1"/>
</dbReference>
<evidence type="ECO:0000256" key="1">
    <source>
        <dbReference type="ARBA" id="ARBA00006643"/>
    </source>
</evidence>
<accession>A0AAV8SA99</accession>
<dbReference type="Proteomes" id="UP001159364">
    <property type="component" value="Linkage Group LG12"/>
</dbReference>
<dbReference type="InterPro" id="IPR046960">
    <property type="entry name" value="PPR_At4g14850-like_plant"/>
</dbReference>
<dbReference type="FunFam" id="1.25.40.10:FF:000690">
    <property type="entry name" value="Pentatricopeptide repeat-containing protein"/>
    <property type="match status" value="1"/>
</dbReference>
<protein>
    <recommendedName>
        <fullName evidence="6">Chlororespiratory reduction 4</fullName>
    </recommendedName>
</protein>
<comment type="caution">
    <text evidence="4">The sequence shown here is derived from an EMBL/GenBank/DDBJ whole genome shotgun (WGS) entry which is preliminary data.</text>
</comment>
<evidence type="ECO:0000313" key="4">
    <source>
        <dbReference type="EMBL" id="KAJ8748964.1"/>
    </source>
</evidence>
<organism evidence="4 5">
    <name type="scientific">Erythroxylum novogranatense</name>
    <dbReference type="NCBI Taxonomy" id="1862640"/>
    <lineage>
        <taxon>Eukaryota</taxon>
        <taxon>Viridiplantae</taxon>
        <taxon>Streptophyta</taxon>
        <taxon>Embryophyta</taxon>
        <taxon>Tracheophyta</taxon>
        <taxon>Spermatophyta</taxon>
        <taxon>Magnoliopsida</taxon>
        <taxon>eudicotyledons</taxon>
        <taxon>Gunneridae</taxon>
        <taxon>Pentapetalae</taxon>
        <taxon>rosids</taxon>
        <taxon>fabids</taxon>
        <taxon>Malpighiales</taxon>
        <taxon>Erythroxylaceae</taxon>
        <taxon>Erythroxylum</taxon>
    </lineage>
</organism>
<feature type="repeat" description="PPR" evidence="3">
    <location>
        <begin position="186"/>
        <end position="222"/>
    </location>
</feature>
<dbReference type="PANTHER" id="PTHR47926">
    <property type="entry name" value="PENTATRICOPEPTIDE REPEAT-CONTAINING PROTEIN"/>
    <property type="match status" value="1"/>
</dbReference>
<dbReference type="InterPro" id="IPR046848">
    <property type="entry name" value="E_motif"/>
</dbReference>
<sequence>MLLRANLNHQPWSSPIQTLILLQSCKTSKDIDQVHARLITTGFVKNSSLTAKIVLSLSASPHIPLIEFSRYIFFTRHACGNREDDTFLWNAVVKTYSHGQEPIEALWVFCLMLENGVFMDEFSVSLVLKACSRVRLVKEGMQIHGLLNKLEIGSNLFLENCLIALYTRCRCLESARQVFDWMKIRDSVSYNTMIDGYVKGGKMDLARDLFDLIAMEERSLISWNSLISGYAQLEDGVRFAKQLFDEMPERDLISWNSMINGYVKCGRMDDAQALFDKMPKSDMVTRANMIDGYAKVGRVSTARSLFDEMLEKDVVVCNAMMGGYVHNGYFMQALDIFYSMQTEGALSPDRATLLIALSAIAQLGHIEKGVALHLYLQENGIHLDEKLGVALIDMYSKVGSIENAMLVFEETREKSVDHWNAMICGLAIHGMGELAFGLLMEMERDCIKPDDITFIGLLNACGHAGLVKEGIVCFEIMRRIHRLEPKLQHYGCMVDILGRAGHVEEARKFVEEMPIEPNDVIWRTLLNACRVNESLTIVKPVAEHLMSLDSSSSGSYVLLSNTYADLGMWDDVQRIRTLMKKKNLKKIPGCSWIELEGIVNQFFVQDGSHPQVTEIYSLLDAQWMPKSDVSYSRCC</sequence>
<keyword evidence="2" id="KW-0677">Repeat</keyword>
<dbReference type="InterPro" id="IPR011990">
    <property type="entry name" value="TPR-like_helical_dom_sf"/>
</dbReference>
<evidence type="ECO:0008006" key="6">
    <source>
        <dbReference type="Google" id="ProtNLM"/>
    </source>
</evidence>
<dbReference type="EMBL" id="JAIWQS010000012">
    <property type="protein sequence ID" value="KAJ8748964.1"/>
    <property type="molecule type" value="Genomic_DNA"/>
</dbReference>
<feature type="repeat" description="PPR" evidence="3">
    <location>
        <begin position="251"/>
        <end position="285"/>
    </location>
</feature>
<dbReference type="PROSITE" id="PS51375">
    <property type="entry name" value="PPR"/>
    <property type="match status" value="5"/>
</dbReference>
<dbReference type="AlphaFoldDB" id="A0AAV8SA99"/>
<feature type="repeat" description="PPR" evidence="3">
    <location>
        <begin position="85"/>
        <end position="119"/>
    </location>
</feature>
<dbReference type="NCBIfam" id="TIGR00756">
    <property type="entry name" value="PPR"/>
    <property type="match status" value="6"/>
</dbReference>
<feature type="repeat" description="PPR" evidence="3">
    <location>
        <begin position="313"/>
        <end position="347"/>
    </location>
</feature>
<dbReference type="InterPro" id="IPR002885">
    <property type="entry name" value="PPR_rpt"/>
</dbReference>
<evidence type="ECO:0000256" key="3">
    <source>
        <dbReference type="PROSITE-ProRule" id="PRU00708"/>
    </source>
</evidence>
<dbReference type="PANTHER" id="PTHR47926:SF456">
    <property type="entry name" value="PENTATRICOPEPTIDE REPEAT-CONTAINING PROTEIN ELI1, CHLOROPLASTIC"/>
    <property type="match status" value="1"/>
</dbReference>
<dbReference type="Gene3D" id="1.25.40.10">
    <property type="entry name" value="Tetratricopeptide repeat domain"/>
    <property type="match status" value="4"/>
</dbReference>
<reference evidence="4 5" key="1">
    <citation type="submission" date="2021-09" db="EMBL/GenBank/DDBJ databases">
        <title>Genomic insights and catalytic innovation underlie evolution of tropane alkaloids biosynthesis.</title>
        <authorList>
            <person name="Wang Y.-J."/>
            <person name="Tian T."/>
            <person name="Huang J.-P."/>
            <person name="Huang S.-X."/>
        </authorList>
    </citation>
    <scope>NUCLEOTIDE SEQUENCE [LARGE SCALE GENOMIC DNA]</scope>
    <source>
        <strain evidence="4">KIB-2018</strain>
        <tissue evidence="4">Leaf</tissue>
    </source>
</reference>
<proteinExistence type="inferred from homology"/>
<feature type="repeat" description="PPR" evidence="3">
    <location>
        <begin position="415"/>
        <end position="449"/>
    </location>
</feature>
<dbReference type="GO" id="GO:0009451">
    <property type="term" value="P:RNA modification"/>
    <property type="evidence" value="ECO:0007669"/>
    <property type="project" value="InterPro"/>
</dbReference>